<keyword evidence="2" id="KW-0812">Transmembrane</keyword>
<reference evidence="3 4" key="1">
    <citation type="submission" date="2019-12" db="EMBL/GenBank/DDBJ databases">
        <title>Genomic-based taxomic classification of the family Erythrobacteraceae.</title>
        <authorList>
            <person name="Xu L."/>
        </authorList>
    </citation>
    <scope>NUCLEOTIDE SEQUENCE [LARGE SCALE GENOMIC DNA]</scope>
    <source>
        <strain evidence="3 4">SW-109</strain>
    </source>
</reference>
<evidence type="ECO:0000256" key="2">
    <source>
        <dbReference type="SAM" id="Phobius"/>
    </source>
</evidence>
<gene>
    <name evidence="3" type="ORF">GRI43_00585</name>
</gene>
<evidence type="ECO:0000313" key="4">
    <source>
        <dbReference type="Proteomes" id="UP000471435"/>
    </source>
</evidence>
<dbReference type="RefSeq" id="WP_160729188.1">
    <property type="nucleotide sequence ID" value="NZ_WTYP01000001.1"/>
</dbReference>
<dbReference type="Proteomes" id="UP000471435">
    <property type="component" value="Unassembled WGS sequence"/>
</dbReference>
<evidence type="ECO:0000256" key="1">
    <source>
        <dbReference type="SAM" id="MobiDB-lite"/>
    </source>
</evidence>
<dbReference type="OrthoDB" id="7452565at2"/>
<feature type="compositionally biased region" description="Acidic residues" evidence="1">
    <location>
        <begin position="80"/>
        <end position="93"/>
    </location>
</feature>
<dbReference type="EMBL" id="WTYP01000001">
    <property type="protein sequence ID" value="MXP45888.1"/>
    <property type="molecule type" value="Genomic_DNA"/>
</dbReference>
<protein>
    <submittedName>
        <fullName evidence="3">Uncharacterized protein</fullName>
    </submittedName>
</protein>
<dbReference type="AlphaFoldDB" id="A0A6I4UVX9"/>
<keyword evidence="2" id="KW-1133">Transmembrane helix</keyword>
<keyword evidence="2" id="KW-0472">Membrane</keyword>
<comment type="caution">
    <text evidence="3">The sequence shown here is derived from an EMBL/GenBank/DDBJ whole genome shotgun (WGS) entry which is preliminary data.</text>
</comment>
<feature type="region of interest" description="Disordered" evidence="1">
    <location>
        <begin position="1"/>
        <end position="22"/>
    </location>
</feature>
<sequence length="93" mass="9835">MHKEGEEIHIDETDASGGTKTGHMRWVLGIGLFLAIAIMSIIWITGALSQGDVEEEATMSGISESTVGEERAGDQTDSIVSDDADEIDTGIAN</sequence>
<name>A0A6I4UVX9_9SPHN</name>
<organism evidence="3 4">
    <name type="scientific">Pontixanthobacter luteolus</name>
    <dbReference type="NCBI Taxonomy" id="295089"/>
    <lineage>
        <taxon>Bacteria</taxon>
        <taxon>Pseudomonadati</taxon>
        <taxon>Pseudomonadota</taxon>
        <taxon>Alphaproteobacteria</taxon>
        <taxon>Sphingomonadales</taxon>
        <taxon>Erythrobacteraceae</taxon>
        <taxon>Pontixanthobacter</taxon>
    </lineage>
</organism>
<feature type="transmembrane region" description="Helical" evidence="2">
    <location>
        <begin position="26"/>
        <end position="46"/>
    </location>
</feature>
<proteinExistence type="predicted"/>
<evidence type="ECO:0000313" key="3">
    <source>
        <dbReference type="EMBL" id="MXP45888.1"/>
    </source>
</evidence>
<accession>A0A6I4UVX9</accession>
<feature type="region of interest" description="Disordered" evidence="1">
    <location>
        <begin position="53"/>
        <end position="93"/>
    </location>
</feature>
<feature type="compositionally biased region" description="Basic and acidic residues" evidence="1">
    <location>
        <begin position="1"/>
        <end position="12"/>
    </location>
</feature>
<keyword evidence="4" id="KW-1185">Reference proteome</keyword>